<gene>
    <name evidence="2" type="ORF">FNYG_09245</name>
</gene>
<dbReference type="AlphaFoldDB" id="A0A2K0W524"/>
<feature type="region of interest" description="Disordered" evidence="1">
    <location>
        <begin position="1"/>
        <end position="149"/>
    </location>
</feature>
<dbReference type="OrthoDB" id="5103416at2759"/>
<proteinExistence type="predicted"/>
<feature type="compositionally biased region" description="Basic residues" evidence="1">
    <location>
        <begin position="26"/>
        <end position="37"/>
    </location>
</feature>
<feature type="compositionally biased region" description="Low complexity" evidence="1">
    <location>
        <begin position="100"/>
        <end position="120"/>
    </location>
</feature>
<organism evidence="2 3">
    <name type="scientific">Gibberella nygamai</name>
    <name type="common">Bean root rot disease fungus</name>
    <name type="synonym">Fusarium nygamai</name>
    <dbReference type="NCBI Taxonomy" id="42673"/>
    <lineage>
        <taxon>Eukaryota</taxon>
        <taxon>Fungi</taxon>
        <taxon>Dikarya</taxon>
        <taxon>Ascomycota</taxon>
        <taxon>Pezizomycotina</taxon>
        <taxon>Sordariomycetes</taxon>
        <taxon>Hypocreomycetidae</taxon>
        <taxon>Hypocreales</taxon>
        <taxon>Nectriaceae</taxon>
        <taxon>Fusarium</taxon>
        <taxon>Fusarium fujikuroi species complex</taxon>
    </lineage>
</organism>
<sequence>MTDLYIMLNKAKKASDAKDQPEKGNKGKRKAKGKKTKTTRDETSADVTGGDGGHHESDDGTENLNLEPARTTSGGPSRQVSINSQASSPVKRSLRSRQISGSSGVGADAVASSQHSQASATTIQRRRSKQKTRFVISDDEEDEDTEDGL</sequence>
<evidence type="ECO:0000313" key="3">
    <source>
        <dbReference type="Proteomes" id="UP000236664"/>
    </source>
</evidence>
<feature type="compositionally biased region" description="Acidic residues" evidence="1">
    <location>
        <begin position="137"/>
        <end position="149"/>
    </location>
</feature>
<reference evidence="2 3" key="1">
    <citation type="submission" date="2017-06" db="EMBL/GenBank/DDBJ databases">
        <title>Genome of Fusarium nygamai isolate CS10214.</title>
        <authorList>
            <person name="Gardiner D.M."/>
            <person name="Obanor F."/>
            <person name="Kazan K."/>
        </authorList>
    </citation>
    <scope>NUCLEOTIDE SEQUENCE [LARGE SCALE GENOMIC DNA]</scope>
    <source>
        <strain evidence="2 3">CS10214</strain>
    </source>
</reference>
<keyword evidence="3" id="KW-1185">Reference proteome</keyword>
<dbReference type="EMBL" id="MTQA01000127">
    <property type="protein sequence ID" value="PNP77369.1"/>
    <property type="molecule type" value="Genomic_DNA"/>
</dbReference>
<evidence type="ECO:0000256" key="1">
    <source>
        <dbReference type="SAM" id="MobiDB-lite"/>
    </source>
</evidence>
<feature type="compositionally biased region" description="Basic and acidic residues" evidence="1">
    <location>
        <begin position="13"/>
        <end position="25"/>
    </location>
</feature>
<feature type="compositionally biased region" description="Polar residues" evidence="1">
    <location>
        <begin position="70"/>
        <end position="90"/>
    </location>
</feature>
<name>A0A2K0W524_GIBNY</name>
<protein>
    <submittedName>
        <fullName evidence="2">Uncharacterized protein</fullName>
    </submittedName>
</protein>
<evidence type="ECO:0000313" key="2">
    <source>
        <dbReference type="EMBL" id="PNP77369.1"/>
    </source>
</evidence>
<comment type="caution">
    <text evidence="2">The sequence shown here is derived from an EMBL/GenBank/DDBJ whole genome shotgun (WGS) entry which is preliminary data.</text>
</comment>
<accession>A0A2K0W524</accession>
<dbReference type="Proteomes" id="UP000236664">
    <property type="component" value="Unassembled WGS sequence"/>
</dbReference>